<dbReference type="Gene3D" id="1.20.1510.10">
    <property type="entry name" value="Cation efflux protein transmembrane domain"/>
    <property type="match status" value="1"/>
</dbReference>
<dbReference type="InterPro" id="IPR050681">
    <property type="entry name" value="CDF/SLC30A"/>
</dbReference>
<dbReference type="InterPro" id="IPR027470">
    <property type="entry name" value="Cation_efflux_CTD"/>
</dbReference>
<reference evidence="12" key="2">
    <citation type="submission" date="2011-01" db="EMBL/GenBank/DDBJ databases">
        <title>The complete genome of Deinococcus maricopensis DSM 21211.</title>
        <authorList>
            <consortium name="US DOE Joint Genome Institute (JGI-PGF)"/>
            <person name="Lucas S."/>
            <person name="Copeland A."/>
            <person name="Lapidus A."/>
            <person name="Goodwin L."/>
            <person name="Pitluck S."/>
            <person name="Kyrpides N."/>
            <person name="Mavromatis K."/>
            <person name="Pagani I."/>
            <person name="Ivanova N."/>
            <person name="Ovchinnikova G."/>
            <person name="Zeytun A."/>
            <person name="Detter J.C."/>
            <person name="Han C."/>
            <person name="Land M."/>
            <person name="Hauser L."/>
            <person name="Markowitz V."/>
            <person name="Cheng J.-F."/>
            <person name="Hugenholtz P."/>
            <person name="Woyke T."/>
            <person name="Wu D."/>
            <person name="Pukall R."/>
            <person name="Gehrich-Schroeter G."/>
            <person name="Brambilla E."/>
            <person name="Klenk H.-P."/>
            <person name="Eisen J.A."/>
        </authorList>
    </citation>
    <scope>NUCLEOTIDE SEQUENCE [LARGE SCALE GENOMIC DNA]</scope>
    <source>
        <strain evidence="12">DSM 21211 / LMG 22137 / NRRL B-23946 / LB-34</strain>
    </source>
</reference>
<keyword evidence="4 8" id="KW-0812">Transmembrane</keyword>
<dbReference type="InterPro" id="IPR027469">
    <property type="entry name" value="Cation_efflux_TMD_sf"/>
</dbReference>
<feature type="transmembrane region" description="Helical" evidence="8">
    <location>
        <begin position="86"/>
        <end position="109"/>
    </location>
</feature>
<dbReference type="InterPro" id="IPR036837">
    <property type="entry name" value="Cation_efflux_CTD_sf"/>
</dbReference>
<evidence type="ECO:0000256" key="2">
    <source>
        <dbReference type="ARBA" id="ARBA00008873"/>
    </source>
</evidence>
<evidence type="ECO:0000256" key="3">
    <source>
        <dbReference type="ARBA" id="ARBA00022448"/>
    </source>
</evidence>
<evidence type="ECO:0000259" key="9">
    <source>
        <dbReference type="Pfam" id="PF01545"/>
    </source>
</evidence>
<dbReference type="Pfam" id="PF16916">
    <property type="entry name" value="ZT_dimer"/>
    <property type="match status" value="1"/>
</dbReference>
<dbReference type="InterPro" id="IPR002524">
    <property type="entry name" value="Cation_efflux"/>
</dbReference>
<comment type="subcellular location">
    <subcellularLocation>
        <location evidence="1">Membrane</location>
        <topology evidence="1">Multi-pass membrane protein</topology>
    </subcellularLocation>
</comment>
<dbReference type="EMBL" id="CP002454">
    <property type="protein sequence ID" value="ADV66003.1"/>
    <property type="molecule type" value="Genomic_DNA"/>
</dbReference>
<dbReference type="eggNOG" id="COG1230">
    <property type="taxonomic scope" value="Bacteria"/>
</dbReference>
<keyword evidence="5 8" id="KW-1133">Transmembrane helix</keyword>
<proteinExistence type="inferred from homology"/>
<dbReference type="PANTHER" id="PTHR11562">
    <property type="entry name" value="CATION EFFLUX PROTEIN/ ZINC TRANSPORTER"/>
    <property type="match status" value="1"/>
</dbReference>
<keyword evidence="7 8" id="KW-0472">Membrane</keyword>
<evidence type="ECO:0000313" key="12">
    <source>
        <dbReference type="Proteomes" id="UP000008635"/>
    </source>
</evidence>
<feature type="domain" description="Cation efflux protein cytoplasmic" evidence="10">
    <location>
        <begin position="214"/>
        <end position="287"/>
    </location>
</feature>
<feature type="transmembrane region" description="Helical" evidence="8">
    <location>
        <begin position="161"/>
        <end position="179"/>
    </location>
</feature>
<gene>
    <name evidence="11" type="ordered locus">Deima_0342</name>
</gene>
<protein>
    <submittedName>
        <fullName evidence="11">Cation diffusion facilitator family transporter</fullName>
    </submittedName>
</protein>
<dbReference type="NCBIfam" id="TIGR01297">
    <property type="entry name" value="CDF"/>
    <property type="match status" value="1"/>
</dbReference>
<dbReference type="Pfam" id="PF01545">
    <property type="entry name" value="Cation_efflux"/>
    <property type="match status" value="1"/>
</dbReference>
<dbReference type="RefSeq" id="WP_013555508.1">
    <property type="nucleotide sequence ID" value="NC_014958.1"/>
</dbReference>
<reference evidence="11 12" key="1">
    <citation type="journal article" date="2011" name="Stand. Genomic Sci.">
        <title>Complete genome sequence of Deinococcus maricopensis type strain (LB-34).</title>
        <authorList>
            <person name="Pukall R."/>
            <person name="Zeytun A."/>
            <person name="Lucas S."/>
            <person name="Lapidus A."/>
            <person name="Hammon N."/>
            <person name="Deshpande S."/>
            <person name="Nolan M."/>
            <person name="Cheng J.F."/>
            <person name="Pitluck S."/>
            <person name="Liolios K."/>
            <person name="Pagani I."/>
            <person name="Mikhailova N."/>
            <person name="Ivanova N."/>
            <person name="Mavromatis K."/>
            <person name="Pati A."/>
            <person name="Tapia R."/>
            <person name="Han C."/>
            <person name="Goodwin L."/>
            <person name="Chen A."/>
            <person name="Palaniappan K."/>
            <person name="Land M."/>
            <person name="Hauser L."/>
            <person name="Chang Y.J."/>
            <person name="Jeffries C.D."/>
            <person name="Brambilla E.M."/>
            <person name="Rohde M."/>
            <person name="Goker M."/>
            <person name="Detter J.C."/>
            <person name="Woyke T."/>
            <person name="Bristow J."/>
            <person name="Eisen J.A."/>
            <person name="Markowitz V."/>
            <person name="Hugenholtz P."/>
            <person name="Kyrpides N.C."/>
            <person name="Klenk H.P."/>
        </authorList>
    </citation>
    <scope>NUCLEOTIDE SEQUENCE [LARGE SCALE GENOMIC DNA]</scope>
    <source>
        <strain evidence="12">DSM 21211 / LMG 22137 / NRRL B-23946 / LB-34</strain>
    </source>
</reference>
<dbReference type="InterPro" id="IPR058533">
    <property type="entry name" value="Cation_efflux_TM"/>
</dbReference>
<dbReference type="KEGG" id="dmr:Deima_0342"/>
<name>E8U358_DEIML</name>
<dbReference type="GO" id="GO:0005886">
    <property type="term" value="C:plasma membrane"/>
    <property type="evidence" value="ECO:0007669"/>
    <property type="project" value="TreeGrafter"/>
</dbReference>
<evidence type="ECO:0000256" key="4">
    <source>
        <dbReference type="ARBA" id="ARBA00022692"/>
    </source>
</evidence>
<dbReference type="HOGENOM" id="CLU_013430_0_0_0"/>
<evidence type="ECO:0000256" key="8">
    <source>
        <dbReference type="SAM" id="Phobius"/>
    </source>
</evidence>
<dbReference type="SUPFAM" id="SSF161111">
    <property type="entry name" value="Cation efflux protein transmembrane domain-like"/>
    <property type="match status" value="1"/>
</dbReference>
<evidence type="ECO:0000256" key="1">
    <source>
        <dbReference type="ARBA" id="ARBA00004141"/>
    </source>
</evidence>
<dbReference type="PANTHER" id="PTHR11562:SF17">
    <property type="entry name" value="RE54080P-RELATED"/>
    <property type="match status" value="1"/>
</dbReference>
<accession>E8U358</accession>
<feature type="transmembrane region" description="Helical" evidence="8">
    <location>
        <begin position="185"/>
        <end position="202"/>
    </location>
</feature>
<feature type="transmembrane region" description="Helical" evidence="8">
    <location>
        <begin position="18"/>
        <end position="39"/>
    </location>
</feature>
<dbReference type="Proteomes" id="UP000008635">
    <property type="component" value="Chromosome"/>
</dbReference>
<comment type="similarity">
    <text evidence="2">Belongs to the cation diffusion facilitator (CDF) transporter (TC 2.A.4) family. SLC30A subfamily.</text>
</comment>
<sequence length="301" mass="31952">MAHDHHGHSHAPTHYGRAFAIGITLNVGFVLLELTYGLLSHSLALIADAGHNASDVLGLIIAWTAHTLSRRRPTTHYTYGLRRTSILASLTNAVLLLIAVGAILVEAARRFTAPAPVEGGTVIWVAAVGILINAATAALFASGRKGDLNLRGAYQHMLADAAVSLAVVVAGALIAWTHWAWLDPVISVIVALVILAGTWGLLRDSVNLALDAVPEGIDLNAVRQHLLTLPGVTAVHDLHVWGMSTTETALTAHLIMPGGAPDDAFYAAAQHDLHERFGIEHPTLQVERGTATCRFTPDEVV</sequence>
<evidence type="ECO:0000256" key="6">
    <source>
        <dbReference type="ARBA" id="ARBA00023065"/>
    </source>
</evidence>
<feature type="domain" description="Cation efflux protein transmembrane" evidence="9">
    <location>
        <begin position="21"/>
        <end position="206"/>
    </location>
</feature>
<dbReference type="AlphaFoldDB" id="E8U358"/>
<dbReference type="SUPFAM" id="SSF160240">
    <property type="entry name" value="Cation efflux protein cytoplasmic domain-like"/>
    <property type="match status" value="1"/>
</dbReference>
<dbReference type="GO" id="GO:0005385">
    <property type="term" value="F:zinc ion transmembrane transporter activity"/>
    <property type="evidence" value="ECO:0007669"/>
    <property type="project" value="TreeGrafter"/>
</dbReference>
<evidence type="ECO:0000256" key="7">
    <source>
        <dbReference type="ARBA" id="ARBA00023136"/>
    </source>
</evidence>
<organism evidence="11 12">
    <name type="scientific">Deinococcus maricopensis (strain DSM 21211 / LMG 22137 / NRRL B-23946 / LB-34)</name>
    <dbReference type="NCBI Taxonomy" id="709986"/>
    <lineage>
        <taxon>Bacteria</taxon>
        <taxon>Thermotogati</taxon>
        <taxon>Deinococcota</taxon>
        <taxon>Deinococci</taxon>
        <taxon>Deinococcales</taxon>
        <taxon>Deinococcaceae</taxon>
        <taxon>Deinococcus</taxon>
    </lineage>
</organism>
<evidence type="ECO:0000259" key="10">
    <source>
        <dbReference type="Pfam" id="PF16916"/>
    </source>
</evidence>
<keyword evidence="6" id="KW-0406">Ion transport</keyword>
<evidence type="ECO:0000256" key="5">
    <source>
        <dbReference type="ARBA" id="ARBA00022989"/>
    </source>
</evidence>
<keyword evidence="12" id="KW-1185">Reference proteome</keyword>
<keyword evidence="3" id="KW-0813">Transport</keyword>
<dbReference type="STRING" id="709986.Deima_0342"/>
<feature type="transmembrane region" description="Helical" evidence="8">
    <location>
        <begin position="121"/>
        <end position="141"/>
    </location>
</feature>
<evidence type="ECO:0000313" key="11">
    <source>
        <dbReference type="EMBL" id="ADV66003.1"/>
    </source>
</evidence>